<feature type="domain" description="Reverse transcriptase" evidence="1">
    <location>
        <begin position="139"/>
        <end position="397"/>
    </location>
</feature>
<feature type="non-terminal residue" evidence="2">
    <location>
        <position position="1"/>
    </location>
</feature>
<sequence>QKNKLNSNLKKVKRNCNPNLRETQSIILSIKDQISMISYEIAKEFSTSCNKFWANKAKLIDYRKPDTFFPEINRMFRPNTQSSIKQLAVNQNNNQCLSDLNNRSDHSHAMSSGIDKVPNIVLKHLPLNYVRNYTIIFNNLINNCHYPKRWSTTKILPIYKKGKDPNNPTSYRPISLIPNISKIFEFLLNNNITEHCITNNIIPDEQYGFKYKHSTVHAINRFLTDTTKHLNNHEMVATGLIDLERAFDSIWLKGLFYKLIKKGFPRYLIRLLWRMMQNRSFYTVSNSSQSTRQFRIEEGLQQGTVNSPLLFNIYNSDILNLFDLNSDNKTYSIAFANDLLLYCAGKSPDKLQKTLENLVNKVNSYYTQWHLKINATKCETILIRLPISRLSRTEKLH</sequence>
<dbReference type="AlphaFoldDB" id="A0A232FFD9"/>
<dbReference type="CDD" id="cd01650">
    <property type="entry name" value="RT_nLTR_like"/>
    <property type="match status" value="1"/>
</dbReference>
<reference evidence="2 3" key="1">
    <citation type="journal article" date="2017" name="Curr. Biol.">
        <title>The Evolution of Venom by Co-option of Single-Copy Genes.</title>
        <authorList>
            <person name="Martinson E.O."/>
            <person name="Mrinalini"/>
            <person name="Kelkar Y.D."/>
            <person name="Chang C.H."/>
            <person name="Werren J.H."/>
        </authorList>
    </citation>
    <scope>NUCLEOTIDE SEQUENCE [LARGE SCALE GENOMIC DNA]</scope>
    <source>
        <strain evidence="2 3">Alberta</strain>
        <tissue evidence="2">Whole body</tissue>
    </source>
</reference>
<dbReference type="SUPFAM" id="SSF56672">
    <property type="entry name" value="DNA/RNA polymerases"/>
    <property type="match status" value="1"/>
</dbReference>
<comment type="caution">
    <text evidence="2">The sequence shown here is derived from an EMBL/GenBank/DDBJ whole genome shotgun (WGS) entry which is preliminary data.</text>
</comment>
<dbReference type="Proteomes" id="UP000215335">
    <property type="component" value="Unassembled WGS sequence"/>
</dbReference>
<dbReference type="GO" id="GO:0071897">
    <property type="term" value="P:DNA biosynthetic process"/>
    <property type="evidence" value="ECO:0007669"/>
    <property type="project" value="UniProtKB-ARBA"/>
</dbReference>
<dbReference type="InterPro" id="IPR043128">
    <property type="entry name" value="Rev_trsase/Diguanyl_cyclase"/>
</dbReference>
<dbReference type="InterPro" id="IPR052560">
    <property type="entry name" value="RdDP_mobile_element"/>
</dbReference>
<protein>
    <recommendedName>
        <fullName evidence="1">Reverse transcriptase domain-containing protein</fullName>
    </recommendedName>
</protein>
<dbReference type="Pfam" id="PF00078">
    <property type="entry name" value="RVT_1"/>
    <property type="match status" value="1"/>
</dbReference>
<evidence type="ECO:0000259" key="1">
    <source>
        <dbReference type="PROSITE" id="PS50878"/>
    </source>
</evidence>
<name>A0A232FFD9_9HYME</name>
<keyword evidence="3" id="KW-1185">Reference proteome</keyword>
<dbReference type="Gene3D" id="3.30.70.270">
    <property type="match status" value="1"/>
</dbReference>
<gene>
    <name evidence="2" type="ORF">TSAR_015148</name>
</gene>
<dbReference type="OrthoDB" id="7989680at2759"/>
<evidence type="ECO:0000313" key="2">
    <source>
        <dbReference type="EMBL" id="OXU29273.1"/>
    </source>
</evidence>
<dbReference type="STRING" id="543379.A0A232FFD9"/>
<proteinExistence type="predicted"/>
<accession>A0A232FFD9</accession>
<dbReference type="InterPro" id="IPR043502">
    <property type="entry name" value="DNA/RNA_pol_sf"/>
</dbReference>
<dbReference type="InterPro" id="IPR000477">
    <property type="entry name" value="RT_dom"/>
</dbReference>
<dbReference type="PANTHER" id="PTHR36688">
    <property type="entry name" value="ENDO/EXONUCLEASE/PHOSPHATASE DOMAIN-CONTAINING PROTEIN"/>
    <property type="match status" value="1"/>
</dbReference>
<dbReference type="PANTHER" id="PTHR36688:SF1">
    <property type="entry name" value="ENDONUCLEASE_EXONUCLEASE_PHOSPHATASE DOMAIN-CONTAINING PROTEIN"/>
    <property type="match status" value="1"/>
</dbReference>
<dbReference type="PROSITE" id="PS50878">
    <property type="entry name" value="RT_POL"/>
    <property type="match status" value="1"/>
</dbReference>
<dbReference type="EMBL" id="NNAY01000315">
    <property type="protein sequence ID" value="OXU29273.1"/>
    <property type="molecule type" value="Genomic_DNA"/>
</dbReference>
<evidence type="ECO:0000313" key="3">
    <source>
        <dbReference type="Proteomes" id="UP000215335"/>
    </source>
</evidence>
<organism evidence="2 3">
    <name type="scientific">Trichomalopsis sarcophagae</name>
    <dbReference type="NCBI Taxonomy" id="543379"/>
    <lineage>
        <taxon>Eukaryota</taxon>
        <taxon>Metazoa</taxon>
        <taxon>Ecdysozoa</taxon>
        <taxon>Arthropoda</taxon>
        <taxon>Hexapoda</taxon>
        <taxon>Insecta</taxon>
        <taxon>Pterygota</taxon>
        <taxon>Neoptera</taxon>
        <taxon>Endopterygota</taxon>
        <taxon>Hymenoptera</taxon>
        <taxon>Apocrita</taxon>
        <taxon>Proctotrupomorpha</taxon>
        <taxon>Chalcidoidea</taxon>
        <taxon>Pteromalidae</taxon>
        <taxon>Pteromalinae</taxon>
        <taxon>Trichomalopsis</taxon>
    </lineage>
</organism>